<dbReference type="EMBL" id="CAJPDQ010000044">
    <property type="protein sequence ID" value="CAF9932360.1"/>
    <property type="molecule type" value="Genomic_DNA"/>
</dbReference>
<dbReference type="AlphaFoldDB" id="A0A8H3IXF3"/>
<gene>
    <name evidence="1" type="ORF">GOMPHAMPRED_006555</name>
</gene>
<comment type="caution">
    <text evidence="1">The sequence shown here is derived from an EMBL/GenBank/DDBJ whole genome shotgun (WGS) entry which is preliminary data.</text>
</comment>
<dbReference type="Proteomes" id="UP000664169">
    <property type="component" value="Unassembled WGS sequence"/>
</dbReference>
<reference evidence="1" key="1">
    <citation type="submission" date="2021-03" db="EMBL/GenBank/DDBJ databases">
        <authorList>
            <person name="Tagirdzhanova G."/>
        </authorList>
    </citation>
    <scope>NUCLEOTIDE SEQUENCE</scope>
</reference>
<sequence length="75" mass="7916">MLNAANGARMPIATFEPVDNSLPELPEDDEGILLEVCVAIPADELLDVGWIGVEEELADVGVADTLDKSLACHAI</sequence>
<organism evidence="1 2">
    <name type="scientific">Gomphillus americanus</name>
    <dbReference type="NCBI Taxonomy" id="1940652"/>
    <lineage>
        <taxon>Eukaryota</taxon>
        <taxon>Fungi</taxon>
        <taxon>Dikarya</taxon>
        <taxon>Ascomycota</taxon>
        <taxon>Pezizomycotina</taxon>
        <taxon>Lecanoromycetes</taxon>
        <taxon>OSLEUM clade</taxon>
        <taxon>Ostropomycetidae</taxon>
        <taxon>Ostropales</taxon>
        <taxon>Graphidaceae</taxon>
        <taxon>Gomphilloideae</taxon>
        <taxon>Gomphillus</taxon>
    </lineage>
</organism>
<accession>A0A8H3IXF3</accession>
<evidence type="ECO:0000313" key="2">
    <source>
        <dbReference type="Proteomes" id="UP000664169"/>
    </source>
</evidence>
<evidence type="ECO:0000313" key="1">
    <source>
        <dbReference type="EMBL" id="CAF9932360.1"/>
    </source>
</evidence>
<keyword evidence="2" id="KW-1185">Reference proteome</keyword>
<proteinExistence type="predicted"/>
<name>A0A8H3IXF3_9LECA</name>
<protein>
    <submittedName>
        <fullName evidence="1">Uncharacterized protein</fullName>
    </submittedName>
</protein>